<accession>A0A6M0K378</accession>
<dbReference type="Proteomes" id="UP000483379">
    <property type="component" value="Unassembled WGS sequence"/>
</dbReference>
<sequence>MHQSGLFNRIEVVAALSGLLLAAGSLSAAAGGECAQSKAAAYPTTAIADYVVGCMLANGASATTLEKCSCSFDIIAAAVPYAEYEKVETLMRLQQIQGGGRTGAYKGSSWAKGEMEHFKEVQAESTLRCF</sequence>
<protein>
    <submittedName>
        <fullName evidence="2">Uncharacterized protein</fullName>
    </submittedName>
</protein>
<name>A0A6M0K378_9GAMM</name>
<dbReference type="AlphaFoldDB" id="A0A6M0K378"/>
<gene>
    <name evidence="2" type="ORF">G3446_17800</name>
</gene>
<feature type="chain" id="PRO_5027018334" evidence="1">
    <location>
        <begin position="29"/>
        <end position="130"/>
    </location>
</feature>
<evidence type="ECO:0000313" key="2">
    <source>
        <dbReference type="EMBL" id="NEV63721.1"/>
    </source>
</evidence>
<dbReference type="EMBL" id="JAAIJQ010000060">
    <property type="protein sequence ID" value="NEV63721.1"/>
    <property type="molecule type" value="Genomic_DNA"/>
</dbReference>
<keyword evidence="1" id="KW-0732">Signal</keyword>
<proteinExistence type="predicted"/>
<reference evidence="2 3" key="1">
    <citation type="submission" date="2020-02" db="EMBL/GenBank/DDBJ databases">
        <title>Genome sequences of Thiorhodococcus mannitoliphagus and Thiorhodococcus minor, purple sulfur photosynthetic bacteria in the gammaproteobacterial family, Chromatiaceae.</title>
        <authorList>
            <person name="Aviles F.A."/>
            <person name="Meyer T.E."/>
            <person name="Kyndt J.A."/>
        </authorList>
    </citation>
    <scope>NUCLEOTIDE SEQUENCE [LARGE SCALE GENOMIC DNA]</scope>
    <source>
        <strain evidence="2 3">DSM 11518</strain>
    </source>
</reference>
<evidence type="ECO:0000313" key="3">
    <source>
        <dbReference type="Proteomes" id="UP000483379"/>
    </source>
</evidence>
<dbReference type="RefSeq" id="WP_164454184.1">
    <property type="nucleotide sequence ID" value="NZ_JAAIJQ010000060.1"/>
</dbReference>
<comment type="caution">
    <text evidence="2">The sequence shown here is derived from an EMBL/GenBank/DDBJ whole genome shotgun (WGS) entry which is preliminary data.</text>
</comment>
<feature type="signal peptide" evidence="1">
    <location>
        <begin position="1"/>
        <end position="28"/>
    </location>
</feature>
<organism evidence="2 3">
    <name type="scientific">Thiorhodococcus minor</name>
    <dbReference type="NCBI Taxonomy" id="57489"/>
    <lineage>
        <taxon>Bacteria</taxon>
        <taxon>Pseudomonadati</taxon>
        <taxon>Pseudomonadota</taxon>
        <taxon>Gammaproteobacteria</taxon>
        <taxon>Chromatiales</taxon>
        <taxon>Chromatiaceae</taxon>
        <taxon>Thiorhodococcus</taxon>
    </lineage>
</organism>
<evidence type="ECO:0000256" key="1">
    <source>
        <dbReference type="SAM" id="SignalP"/>
    </source>
</evidence>
<keyword evidence="3" id="KW-1185">Reference proteome</keyword>